<evidence type="ECO:0000313" key="1">
    <source>
        <dbReference type="EMBL" id="KIM00572.1"/>
    </source>
</evidence>
<dbReference type="RefSeq" id="WP_009869633.1">
    <property type="nucleotide sequence ID" value="NZ_JXSL01000009.1"/>
</dbReference>
<reference evidence="1 2" key="1">
    <citation type="submission" date="2015-01" db="EMBL/GenBank/DDBJ databases">
        <title>Genome Sequence of Magnetospirillum magnetotacticum Strain MS-1.</title>
        <authorList>
            <person name="Marinov G.K."/>
            <person name="Smalley M.D."/>
            <person name="DeSalvo G."/>
        </authorList>
    </citation>
    <scope>NUCLEOTIDE SEQUENCE [LARGE SCALE GENOMIC DNA]</scope>
    <source>
        <strain evidence="1 2">MS-1</strain>
    </source>
</reference>
<dbReference type="STRING" id="272627.CCC_03174"/>
<keyword evidence="2" id="KW-1185">Reference proteome</keyword>
<proteinExistence type="predicted"/>
<evidence type="ECO:0000313" key="2">
    <source>
        <dbReference type="Proteomes" id="UP000031971"/>
    </source>
</evidence>
<name>A0A0C2V682_PARME</name>
<dbReference type="AlphaFoldDB" id="A0A0C2V682"/>
<protein>
    <submittedName>
        <fullName evidence="1">Uncharacterized protein</fullName>
    </submittedName>
</protein>
<dbReference type="EMBL" id="JXSL01000009">
    <property type="protein sequence ID" value="KIM00572.1"/>
    <property type="molecule type" value="Genomic_DNA"/>
</dbReference>
<accession>A0A0C2V682</accession>
<gene>
    <name evidence="1" type="ORF">CCC_03174</name>
</gene>
<comment type="caution">
    <text evidence="1">The sequence shown here is derived from an EMBL/GenBank/DDBJ whole genome shotgun (WGS) entry which is preliminary data.</text>
</comment>
<organism evidence="1 2">
    <name type="scientific">Paramagnetospirillum magnetotacticum MS-1</name>
    <dbReference type="NCBI Taxonomy" id="272627"/>
    <lineage>
        <taxon>Bacteria</taxon>
        <taxon>Pseudomonadati</taxon>
        <taxon>Pseudomonadota</taxon>
        <taxon>Alphaproteobacteria</taxon>
        <taxon>Rhodospirillales</taxon>
        <taxon>Magnetospirillaceae</taxon>
        <taxon>Paramagnetospirillum</taxon>
    </lineage>
</organism>
<sequence length="66" mass="7596">MTAKTMVRAESRQSRNDWVIGEPSIDDVLADEIVHMVMRRDGLDRLENATFIQSVAARINRRPARE</sequence>
<dbReference type="Proteomes" id="UP000031971">
    <property type="component" value="Unassembled WGS sequence"/>
</dbReference>